<feature type="transmembrane region" description="Helical" evidence="1">
    <location>
        <begin position="90"/>
        <end position="110"/>
    </location>
</feature>
<sequence length="291" mass="32612">MRPLHLAVIAKPILLTLYRHRRAKNKPMISIALATFAIFAYLASTALIFRQMRENQRRYAPIYLAWVAVCAHIAFVASEFTRYHSFSFNFFSTASLVAMIVALVLLLAALNKPVEKLGAVLFPIAATMLGLDINFADPSQHLSHYSWGMTSHILTSIIAFSLLNIAALQALLLYIQDQQLKSHPPKRFIQALPSLQAMESLLFQMIATGVFFLTLSLISGFAFVEDLFAQHLVHKTVLSIVAWLIFTSLLLGRKCYGWRGKTAIQCTVSGFVLLLLAYFGSKLVLELILHR</sequence>
<organism evidence="3 4">
    <name type="scientific">Methylovulum psychrotolerans</name>
    <dbReference type="NCBI Taxonomy" id="1704499"/>
    <lineage>
        <taxon>Bacteria</taxon>
        <taxon>Pseudomonadati</taxon>
        <taxon>Pseudomonadota</taxon>
        <taxon>Gammaproteobacteria</taxon>
        <taxon>Methylococcales</taxon>
        <taxon>Methylococcaceae</taxon>
        <taxon>Methylovulum</taxon>
    </lineage>
</organism>
<evidence type="ECO:0000313" key="3">
    <source>
        <dbReference type="EMBL" id="POZ51750.1"/>
    </source>
</evidence>
<dbReference type="InterPro" id="IPR002541">
    <property type="entry name" value="Cyt_c_assembly"/>
</dbReference>
<evidence type="ECO:0000256" key="1">
    <source>
        <dbReference type="SAM" id="Phobius"/>
    </source>
</evidence>
<keyword evidence="1" id="KW-0812">Transmembrane</keyword>
<dbReference type="AlphaFoldDB" id="A0A2S5CLQ8"/>
<keyword evidence="3" id="KW-0378">Hydrolase</keyword>
<dbReference type="GO" id="GO:0016787">
    <property type="term" value="F:hydrolase activity"/>
    <property type="evidence" value="ECO:0007669"/>
    <property type="project" value="UniProtKB-KW"/>
</dbReference>
<keyword evidence="1" id="KW-1133">Transmembrane helix</keyword>
<evidence type="ECO:0000259" key="2">
    <source>
        <dbReference type="Pfam" id="PF01578"/>
    </source>
</evidence>
<dbReference type="GO" id="GO:0017004">
    <property type="term" value="P:cytochrome complex assembly"/>
    <property type="evidence" value="ECO:0007669"/>
    <property type="project" value="InterPro"/>
</dbReference>
<keyword evidence="1" id="KW-0472">Membrane</keyword>
<feature type="transmembrane region" description="Helical" evidence="1">
    <location>
        <begin position="264"/>
        <end position="285"/>
    </location>
</feature>
<reference evidence="3 4" key="1">
    <citation type="submission" date="2017-11" db="EMBL/GenBank/DDBJ databases">
        <title>Draft Genome Sequence of Methylobacter psychrotolerans Sph1T, an Obligate Methanotroph from Low-Temperature Environments.</title>
        <authorList>
            <person name="Oshkin I.Y."/>
            <person name="Miroshnikov K."/>
            <person name="Belova S.E."/>
            <person name="Korzhenkov A."/>
            <person name="Toshchakov S.V."/>
            <person name="Dedysh S.N."/>
        </authorList>
    </citation>
    <scope>NUCLEOTIDE SEQUENCE [LARGE SCALE GENOMIC DNA]</scope>
    <source>
        <strain evidence="3 4">Sph1</strain>
    </source>
</reference>
<dbReference type="GO" id="GO:0020037">
    <property type="term" value="F:heme binding"/>
    <property type="evidence" value="ECO:0007669"/>
    <property type="project" value="InterPro"/>
</dbReference>
<protein>
    <submittedName>
        <fullName evidence="3">Phosphohydrolase</fullName>
    </submittedName>
</protein>
<feature type="transmembrane region" description="Helical" evidence="1">
    <location>
        <begin position="117"/>
        <end position="136"/>
    </location>
</feature>
<feature type="transmembrane region" description="Helical" evidence="1">
    <location>
        <begin position="201"/>
        <end position="224"/>
    </location>
</feature>
<feature type="transmembrane region" description="Helical" evidence="1">
    <location>
        <begin position="29"/>
        <end position="49"/>
    </location>
</feature>
<dbReference type="Proteomes" id="UP000237423">
    <property type="component" value="Unassembled WGS sequence"/>
</dbReference>
<evidence type="ECO:0000313" key="4">
    <source>
        <dbReference type="Proteomes" id="UP000237423"/>
    </source>
</evidence>
<name>A0A2S5CLQ8_9GAMM</name>
<dbReference type="GO" id="GO:0005886">
    <property type="term" value="C:plasma membrane"/>
    <property type="evidence" value="ECO:0007669"/>
    <property type="project" value="TreeGrafter"/>
</dbReference>
<dbReference type="PANTHER" id="PTHR38034">
    <property type="entry name" value="INNER MEMBRANE PROTEIN YPJD"/>
    <property type="match status" value="1"/>
</dbReference>
<dbReference type="Pfam" id="PF01578">
    <property type="entry name" value="Cytochrom_C_asm"/>
    <property type="match status" value="1"/>
</dbReference>
<dbReference type="PANTHER" id="PTHR38034:SF1">
    <property type="entry name" value="INNER MEMBRANE PROTEIN YPJD"/>
    <property type="match status" value="1"/>
</dbReference>
<dbReference type="InterPro" id="IPR052372">
    <property type="entry name" value="YpjD/HemX"/>
</dbReference>
<feature type="transmembrane region" description="Helical" evidence="1">
    <location>
        <begin position="236"/>
        <end position="252"/>
    </location>
</feature>
<feature type="transmembrane region" description="Helical" evidence="1">
    <location>
        <begin position="61"/>
        <end position="78"/>
    </location>
</feature>
<dbReference type="EMBL" id="PGFZ01000005">
    <property type="protein sequence ID" value="POZ51750.1"/>
    <property type="molecule type" value="Genomic_DNA"/>
</dbReference>
<feature type="domain" description="Cytochrome c assembly protein" evidence="2">
    <location>
        <begin position="64"/>
        <end position="288"/>
    </location>
</feature>
<gene>
    <name evidence="3" type="ORF">AADEFJLK_02624</name>
</gene>
<proteinExistence type="predicted"/>
<accession>A0A2S5CLQ8</accession>
<feature type="transmembrane region" description="Helical" evidence="1">
    <location>
        <begin position="156"/>
        <end position="175"/>
    </location>
</feature>
<comment type="caution">
    <text evidence="3">The sequence shown here is derived from an EMBL/GenBank/DDBJ whole genome shotgun (WGS) entry which is preliminary data.</text>
</comment>